<dbReference type="Proteomes" id="UP000808349">
    <property type="component" value="Unassembled WGS sequence"/>
</dbReference>
<reference evidence="2 3" key="1">
    <citation type="submission" date="2020-10" db="EMBL/GenBank/DDBJ databases">
        <title>Connecting structure to function with the recovery of over 1000 high-quality activated sludge metagenome-assembled genomes encoding full-length rRNA genes using long-read sequencing.</title>
        <authorList>
            <person name="Singleton C.M."/>
            <person name="Petriglieri F."/>
            <person name="Kristensen J.M."/>
            <person name="Kirkegaard R.H."/>
            <person name="Michaelsen T.Y."/>
            <person name="Andersen M.H."/>
            <person name="Karst S.M."/>
            <person name="Dueholm M.S."/>
            <person name="Nielsen P.H."/>
            <person name="Albertsen M."/>
        </authorList>
    </citation>
    <scope>NUCLEOTIDE SEQUENCE [LARGE SCALE GENOMIC DNA]</scope>
    <source>
        <strain evidence="2">Ribe_18-Q3-R11-54_BAT3C.373</strain>
    </source>
</reference>
<evidence type="ECO:0000313" key="2">
    <source>
        <dbReference type="EMBL" id="MBK9718785.1"/>
    </source>
</evidence>
<proteinExistence type="predicted"/>
<comment type="caution">
    <text evidence="2">The sequence shown here is derived from an EMBL/GenBank/DDBJ whole genome shotgun (WGS) entry which is preliminary data.</text>
</comment>
<accession>A0A9D7SA31</accession>
<feature type="chain" id="PRO_5039534018" evidence="1">
    <location>
        <begin position="23"/>
        <end position="606"/>
    </location>
</feature>
<feature type="signal peptide" evidence="1">
    <location>
        <begin position="1"/>
        <end position="22"/>
    </location>
</feature>
<sequence>MKKVFTCFVLLFTLLLTSVSYAQTGFKLKATSYVGALSSDPATDWTQNWTNWDPKNTAYPAATDTTTLNGMVTGLPILGEKEILGSVTLDANVVYLLKGIIVVRNSGELTIPAGTIIRAQSDISSTPKNYACIVVERGAKINILGTSQLPVVFTSNRGVGLRDRGDWGGILIAGKAYHNLLDGTTNNNIQMEGFNNVSFDPTLARFGGTDNNDNSGEISYLRIEFGGLAFETNKEINGLTLGAVGSATKLGYVQVSYSGDDSFEWFGGSVNGHHLIAYKGTDDDFDTDNGYSGLNQFGLGVRDSAYYDLTYGATSGGSTSEGFESDNEATGTAAVRPVTSAIFSNFTMVGPVPVGSTYSQMNTVTKAAFRRGARIRRNSSIRIVNSIFMGYRNFLLMDGDSCLRKTNFPAALNLVNPNTPVDVKEQIFFTNNLICNTASAFTSTTDTTANGLVEVARAANSKNKLEAADAWLRQTGTLANKINPVDFTAGTLLVNPVAASTTPDFKPVANSPALSGANFLDNPILVNLTTSTKEIENTLNHNFIYPNPISNGQLTFGHKVNSFGIFDIKGNLLLHGVDTDHVNLDHLISGIYIIKLDGIAQKLIVE</sequence>
<gene>
    <name evidence="2" type="ORF">IPO85_14960</name>
</gene>
<name>A0A9D7SA31_9BACT</name>
<evidence type="ECO:0000313" key="3">
    <source>
        <dbReference type="Proteomes" id="UP000808349"/>
    </source>
</evidence>
<keyword evidence="1" id="KW-0732">Signal</keyword>
<dbReference type="NCBIfam" id="TIGR04183">
    <property type="entry name" value="Por_Secre_tail"/>
    <property type="match status" value="1"/>
</dbReference>
<dbReference type="PANTHER" id="PTHR41339">
    <property type="entry name" value="LIPL48"/>
    <property type="match status" value="1"/>
</dbReference>
<organism evidence="2 3">
    <name type="scientific">Candidatus Defluviibacterium haderslevense</name>
    <dbReference type="NCBI Taxonomy" id="2981993"/>
    <lineage>
        <taxon>Bacteria</taxon>
        <taxon>Pseudomonadati</taxon>
        <taxon>Bacteroidota</taxon>
        <taxon>Saprospiria</taxon>
        <taxon>Saprospirales</taxon>
        <taxon>Saprospiraceae</taxon>
        <taxon>Candidatus Defluviibacterium</taxon>
    </lineage>
</organism>
<dbReference type="AlphaFoldDB" id="A0A9D7SA31"/>
<protein>
    <submittedName>
        <fullName evidence="2">T9SS type A sorting domain-containing protein</fullName>
    </submittedName>
</protein>
<dbReference type="InterPro" id="IPR026444">
    <property type="entry name" value="Secre_tail"/>
</dbReference>
<dbReference type="EMBL" id="JADKFW010000013">
    <property type="protein sequence ID" value="MBK9718785.1"/>
    <property type="molecule type" value="Genomic_DNA"/>
</dbReference>
<evidence type="ECO:0000256" key="1">
    <source>
        <dbReference type="SAM" id="SignalP"/>
    </source>
</evidence>
<dbReference type="PANTHER" id="PTHR41339:SF1">
    <property type="entry name" value="SECRETED PROTEIN"/>
    <property type="match status" value="1"/>
</dbReference>